<evidence type="ECO:0000313" key="2">
    <source>
        <dbReference type="Proteomes" id="UP000468581"/>
    </source>
</evidence>
<protein>
    <submittedName>
        <fullName evidence="1">Uncharacterized protein</fullName>
    </submittedName>
</protein>
<dbReference type="Proteomes" id="UP000468581">
    <property type="component" value="Unassembled WGS sequence"/>
</dbReference>
<dbReference type="EMBL" id="JAABOO010000004">
    <property type="protein sequence ID" value="NER15258.1"/>
    <property type="molecule type" value="Genomic_DNA"/>
</dbReference>
<keyword evidence="2" id="KW-1185">Reference proteome</keyword>
<name>A0A6P0UTC7_9FLAO</name>
<organism evidence="1 2">
    <name type="scientific">Leptobacterium flavescens</name>
    <dbReference type="NCBI Taxonomy" id="472055"/>
    <lineage>
        <taxon>Bacteria</taxon>
        <taxon>Pseudomonadati</taxon>
        <taxon>Bacteroidota</taxon>
        <taxon>Flavobacteriia</taxon>
        <taxon>Flavobacteriales</taxon>
        <taxon>Flavobacteriaceae</taxon>
        <taxon>Leptobacterium</taxon>
    </lineage>
</organism>
<evidence type="ECO:0000313" key="1">
    <source>
        <dbReference type="EMBL" id="NER15258.1"/>
    </source>
</evidence>
<comment type="caution">
    <text evidence="1">The sequence shown here is derived from an EMBL/GenBank/DDBJ whole genome shotgun (WGS) entry which is preliminary data.</text>
</comment>
<dbReference type="AlphaFoldDB" id="A0A6P0UTC7"/>
<sequence length="58" mass="6105">MLQDILKLKGVTELGKKQQGKVNGGFGCAIFCIDDSDCGDCGPTYRCTPGGGICQQVH</sequence>
<proteinExistence type="predicted"/>
<reference evidence="1 2" key="1">
    <citation type="submission" date="2020-01" db="EMBL/GenBank/DDBJ databases">
        <title>Leptobacterium flavescens.</title>
        <authorList>
            <person name="Wang G."/>
        </authorList>
    </citation>
    <scope>NUCLEOTIDE SEQUENCE [LARGE SCALE GENOMIC DNA]</scope>
    <source>
        <strain evidence="1 2">KCTC 22160</strain>
    </source>
</reference>
<gene>
    <name evidence="1" type="ORF">GWK08_17510</name>
</gene>
<dbReference type="RefSeq" id="WP_163608547.1">
    <property type="nucleotide sequence ID" value="NZ_JAABOO010000004.1"/>
</dbReference>
<accession>A0A6P0UTC7</accession>